<evidence type="ECO:0000313" key="3">
    <source>
        <dbReference type="Proteomes" id="UP000665020"/>
    </source>
</evidence>
<keyword evidence="3" id="KW-1185">Reference proteome</keyword>
<dbReference type="InterPro" id="IPR016571">
    <property type="entry name" value="Spore_coat_assembly_CotJB"/>
</dbReference>
<gene>
    <name evidence="2" type="ORF">GM661_03395</name>
</gene>
<keyword evidence="2" id="KW-0167">Capsid protein</keyword>
<evidence type="ECO:0000313" key="2">
    <source>
        <dbReference type="EMBL" id="QTL97089.1"/>
    </source>
</evidence>
<sequence length="87" mass="11072">MDRQQRNINLDFLREIQELNFAIIETVLYLNTHPEDRKVLQLHNEFARKYKDLVEEYQENYRQLYAFYPTDYPWQWIDEPWPWQIEY</sequence>
<dbReference type="RefSeq" id="WP_125988228.1">
    <property type="nucleotide sequence ID" value="NZ_CP046640.1"/>
</dbReference>
<proteinExistence type="predicted"/>
<dbReference type="EMBL" id="CP046640">
    <property type="protein sequence ID" value="QTL97089.1"/>
    <property type="molecule type" value="Genomic_DNA"/>
</dbReference>
<organism evidence="2 3">
    <name type="scientific">Iocasia fonsfrigidae</name>
    <dbReference type="NCBI Taxonomy" id="2682810"/>
    <lineage>
        <taxon>Bacteria</taxon>
        <taxon>Bacillati</taxon>
        <taxon>Bacillota</taxon>
        <taxon>Clostridia</taxon>
        <taxon>Halanaerobiales</taxon>
        <taxon>Halanaerobiaceae</taxon>
        <taxon>Iocasia</taxon>
    </lineage>
</organism>
<dbReference type="PIRSF" id="PIRSF010606">
    <property type="entry name" value="Spore_coat_CotJB"/>
    <property type="match status" value="1"/>
</dbReference>
<feature type="domain" description="Protein CotJB" evidence="1">
    <location>
        <begin position="12"/>
        <end position="84"/>
    </location>
</feature>
<reference evidence="2" key="1">
    <citation type="submission" date="2019-12" db="EMBL/GenBank/DDBJ databases">
        <authorList>
            <person name="zhang j."/>
            <person name="sun C.M."/>
        </authorList>
    </citation>
    <scope>NUCLEOTIDE SEQUENCE</scope>
    <source>
        <strain evidence="2">NS-1</strain>
    </source>
</reference>
<dbReference type="AlphaFoldDB" id="A0A8A7KCH1"/>
<dbReference type="KEGG" id="ifn:GM661_03395"/>
<accession>A0A8A7KCH1</accession>
<dbReference type="Proteomes" id="UP000665020">
    <property type="component" value="Chromosome"/>
</dbReference>
<dbReference type="InterPro" id="IPR024207">
    <property type="entry name" value="CotJB_dom"/>
</dbReference>
<evidence type="ECO:0000259" key="1">
    <source>
        <dbReference type="Pfam" id="PF12652"/>
    </source>
</evidence>
<dbReference type="Pfam" id="PF12652">
    <property type="entry name" value="CotJB"/>
    <property type="match status" value="1"/>
</dbReference>
<protein>
    <submittedName>
        <fullName evidence="2">Spore coat protein CotJB</fullName>
    </submittedName>
</protein>
<name>A0A8A7KCH1_9FIRM</name>
<keyword evidence="2" id="KW-0946">Virion</keyword>